<dbReference type="EMBL" id="VZIZ01000022">
    <property type="protein sequence ID" value="KAF0568260.1"/>
    <property type="molecule type" value="Genomic_DNA"/>
</dbReference>
<evidence type="ECO:0000256" key="7">
    <source>
        <dbReference type="ARBA" id="ARBA00023002"/>
    </source>
</evidence>
<evidence type="ECO:0000313" key="14">
    <source>
        <dbReference type="Proteomes" id="UP000471465"/>
    </source>
</evidence>
<dbReference type="InterPro" id="IPR003171">
    <property type="entry name" value="Mehydrof_redctse-like"/>
</dbReference>
<evidence type="ECO:0000256" key="9">
    <source>
        <dbReference type="ARBA" id="ARBA00023167"/>
    </source>
</evidence>
<protein>
    <recommendedName>
        <fullName evidence="12">Methylenetetrahydrofolate reductase</fullName>
        <ecNumber evidence="12">1.5.1.54</ecNumber>
    </recommendedName>
</protein>
<dbReference type="CDD" id="cd00537">
    <property type="entry name" value="MTHFR"/>
    <property type="match status" value="1"/>
</dbReference>
<gene>
    <name evidence="13" type="ORF">FQV37_1270</name>
</gene>
<evidence type="ECO:0000256" key="2">
    <source>
        <dbReference type="ARBA" id="ARBA00004777"/>
    </source>
</evidence>
<comment type="pathway">
    <text evidence="2 12">One-carbon metabolism; tetrahydrofolate interconversion.</text>
</comment>
<evidence type="ECO:0000313" key="13">
    <source>
        <dbReference type="EMBL" id="KAF0568260.1"/>
    </source>
</evidence>
<keyword evidence="14" id="KW-1185">Reference proteome</keyword>
<dbReference type="GO" id="GO:0071949">
    <property type="term" value="F:FAD binding"/>
    <property type="evidence" value="ECO:0007669"/>
    <property type="project" value="TreeGrafter"/>
</dbReference>
<evidence type="ECO:0000256" key="4">
    <source>
        <dbReference type="ARBA" id="ARBA00022605"/>
    </source>
</evidence>
<keyword evidence="8" id="KW-0520">NAD</keyword>
<evidence type="ECO:0000256" key="5">
    <source>
        <dbReference type="ARBA" id="ARBA00022630"/>
    </source>
</evidence>
<evidence type="ECO:0000256" key="12">
    <source>
        <dbReference type="RuleBase" id="RU003862"/>
    </source>
</evidence>
<keyword evidence="7 12" id="KW-0560">Oxidoreductase</keyword>
<comment type="pathway">
    <text evidence="10">Amino-acid biosynthesis; L-methionine biosynthesis via de novo pathway.</text>
</comment>
<dbReference type="GO" id="GO:0005829">
    <property type="term" value="C:cytosol"/>
    <property type="evidence" value="ECO:0007669"/>
    <property type="project" value="InterPro"/>
</dbReference>
<evidence type="ECO:0000256" key="1">
    <source>
        <dbReference type="ARBA" id="ARBA00001974"/>
    </source>
</evidence>
<dbReference type="RefSeq" id="WP_160022720.1">
    <property type="nucleotide sequence ID" value="NZ_VZIZ01000022.1"/>
</dbReference>
<evidence type="ECO:0000256" key="8">
    <source>
        <dbReference type="ARBA" id="ARBA00023027"/>
    </source>
</evidence>
<evidence type="ECO:0000256" key="11">
    <source>
        <dbReference type="ARBA" id="ARBA00048628"/>
    </source>
</evidence>
<dbReference type="Pfam" id="PF02219">
    <property type="entry name" value="MTHFR"/>
    <property type="match status" value="1"/>
</dbReference>
<dbReference type="GO" id="GO:0106312">
    <property type="term" value="F:methylenetetrahydrofolate reductase (NADH) activity"/>
    <property type="evidence" value="ECO:0007669"/>
    <property type="project" value="UniProtKB-EC"/>
</dbReference>
<comment type="cofactor">
    <cofactor evidence="1 12">
        <name>FAD</name>
        <dbReference type="ChEBI" id="CHEBI:57692"/>
    </cofactor>
</comment>
<dbReference type="NCBIfam" id="TIGR00676">
    <property type="entry name" value="fadh2"/>
    <property type="match status" value="1"/>
</dbReference>
<dbReference type="UniPathway" id="UPA00193"/>
<comment type="caution">
    <text evidence="13">The sequence shown here is derived from an EMBL/GenBank/DDBJ whole genome shotgun (WGS) entry which is preliminary data.</text>
</comment>
<dbReference type="Proteomes" id="UP000471465">
    <property type="component" value="Unassembled WGS sequence"/>
</dbReference>
<sequence length="282" mass="31564">MSKPAFSFEFFPAKTEQGHEKLLSTYDELNKLSPAYFSVTYGAGGSTRSRTLDIVQALSTRGTTEIAPHMSCIGDDKSEIAELLEYYKTLGIRRLVALRGDLPSGQVGMGELPFAVDLVKYIREHSGDHFHIEVASYPEMHPQARSFEFDIDNLVNKYQAGANASITQFFYNADSYLYLRDKLEKRGIDTVAQPLVAGIMPITNSSNLLRFADSCGADIPRYVRKQLTDFGDDSKAIREFGFDVVYRLCERLIAEGVPAMHFYSMNKVEPNKRLVEALGLTA</sequence>
<dbReference type="Gene3D" id="3.20.20.220">
    <property type="match status" value="1"/>
</dbReference>
<keyword evidence="4" id="KW-0028">Amino-acid biosynthesis</keyword>
<evidence type="ECO:0000256" key="6">
    <source>
        <dbReference type="ARBA" id="ARBA00022827"/>
    </source>
</evidence>
<comment type="catalytic activity">
    <reaction evidence="11">
        <text>(6S)-5-methyl-5,6,7,8-tetrahydrofolate + NAD(+) = (6R)-5,10-methylene-5,6,7,8-tetrahydrofolate + NADH + H(+)</text>
        <dbReference type="Rhea" id="RHEA:19821"/>
        <dbReference type="ChEBI" id="CHEBI:15378"/>
        <dbReference type="ChEBI" id="CHEBI:15636"/>
        <dbReference type="ChEBI" id="CHEBI:18608"/>
        <dbReference type="ChEBI" id="CHEBI:57540"/>
        <dbReference type="ChEBI" id="CHEBI:57945"/>
        <dbReference type="EC" id="1.5.1.54"/>
    </reaction>
    <physiologicalReaction direction="right-to-left" evidence="11">
        <dbReference type="Rhea" id="RHEA:19823"/>
    </physiologicalReaction>
</comment>
<accession>A0A6N7C0F7</accession>
<comment type="similarity">
    <text evidence="3 12">Belongs to the methylenetetrahydrofolate reductase family.</text>
</comment>
<name>A0A6N7C0F7_9GAMM</name>
<dbReference type="SUPFAM" id="SSF51730">
    <property type="entry name" value="FAD-linked oxidoreductase"/>
    <property type="match status" value="1"/>
</dbReference>
<evidence type="ECO:0000256" key="3">
    <source>
        <dbReference type="ARBA" id="ARBA00006743"/>
    </source>
</evidence>
<keyword evidence="9" id="KW-0486">Methionine biosynthesis</keyword>
<dbReference type="PANTHER" id="PTHR45754:SF3">
    <property type="entry name" value="METHYLENETETRAHYDROFOLATE REDUCTASE (NADPH)"/>
    <property type="match status" value="1"/>
</dbReference>
<organism evidence="13 14">
    <name type="scientific">Psychrobacter nivimaris</name>
    <dbReference type="NCBI Taxonomy" id="281738"/>
    <lineage>
        <taxon>Bacteria</taxon>
        <taxon>Pseudomonadati</taxon>
        <taxon>Pseudomonadota</taxon>
        <taxon>Gammaproteobacteria</taxon>
        <taxon>Moraxellales</taxon>
        <taxon>Moraxellaceae</taxon>
        <taxon>Psychrobacter</taxon>
    </lineage>
</organism>
<dbReference type="EC" id="1.5.1.54" evidence="12"/>
<dbReference type="PANTHER" id="PTHR45754">
    <property type="entry name" value="METHYLENETETRAHYDROFOLATE REDUCTASE"/>
    <property type="match status" value="1"/>
</dbReference>
<dbReference type="AlphaFoldDB" id="A0A6N7C0F7"/>
<dbReference type="GO" id="GO:0035999">
    <property type="term" value="P:tetrahydrofolate interconversion"/>
    <property type="evidence" value="ECO:0007669"/>
    <property type="project" value="UniProtKB-UniPathway"/>
</dbReference>
<evidence type="ECO:0000256" key="10">
    <source>
        <dbReference type="ARBA" id="ARBA00034478"/>
    </source>
</evidence>
<dbReference type="InterPro" id="IPR004620">
    <property type="entry name" value="MTHF_reductase_bac"/>
</dbReference>
<proteinExistence type="inferred from homology"/>
<dbReference type="InterPro" id="IPR029041">
    <property type="entry name" value="FAD-linked_oxidoreductase-like"/>
</dbReference>
<reference evidence="13 14" key="1">
    <citation type="submission" date="2019-09" db="EMBL/GenBank/DDBJ databases">
        <title>Draft genome sequence of Psychrobacter nivimaris LAMA 639, in search for biotechnological relevant genes.</title>
        <authorList>
            <person name="Lima A.O.S."/>
            <person name="Staloch B.E.K."/>
            <person name="Freitas R.C."/>
            <person name="Niero H."/>
            <person name="Silva M.A.C."/>
        </authorList>
    </citation>
    <scope>NUCLEOTIDE SEQUENCE [LARGE SCALE GENOMIC DNA]</scope>
    <source>
        <strain evidence="13 14">LAMA 639</strain>
    </source>
</reference>
<dbReference type="GO" id="GO:0009086">
    <property type="term" value="P:methionine biosynthetic process"/>
    <property type="evidence" value="ECO:0007669"/>
    <property type="project" value="UniProtKB-KW"/>
</dbReference>
<keyword evidence="5 12" id="KW-0285">Flavoprotein</keyword>
<keyword evidence="6 12" id="KW-0274">FAD</keyword>